<evidence type="ECO:0000256" key="1">
    <source>
        <dbReference type="ARBA" id="ARBA00004370"/>
    </source>
</evidence>
<evidence type="ECO:0000256" key="2">
    <source>
        <dbReference type="ARBA" id="ARBA00023136"/>
    </source>
</evidence>
<proteinExistence type="predicted"/>
<dbReference type="Gene3D" id="3.10.20.310">
    <property type="entry name" value="membrane protein fhac"/>
    <property type="match status" value="1"/>
</dbReference>
<gene>
    <name evidence="4" type="ORF">U0R10_05745</name>
</gene>
<dbReference type="Proteomes" id="UP001598138">
    <property type="component" value="Unassembled WGS sequence"/>
</dbReference>
<dbReference type="InterPro" id="IPR000184">
    <property type="entry name" value="Bac_surfAg_D15"/>
</dbReference>
<feature type="domain" description="Bacterial surface antigen (D15)" evidence="3">
    <location>
        <begin position="143"/>
        <end position="432"/>
    </location>
</feature>
<dbReference type="RefSeq" id="WP_377982992.1">
    <property type="nucleotide sequence ID" value="NZ_JBBKXZ010000001.1"/>
</dbReference>
<keyword evidence="5" id="KW-1185">Reference proteome</keyword>
<evidence type="ECO:0000313" key="4">
    <source>
        <dbReference type="EMBL" id="MFD3394117.1"/>
    </source>
</evidence>
<dbReference type="Gene3D" id="2.40.160.50">
    <property type="entry name" value="membrane protein fhac: a member of the omp85/tpsb transporter family"/>
    <property type="match status" value="1"/>
</dbReference>
<organism evidence="4 5">
    <name type="scientific">Aquirufa avitistagni</name>
    <dbReference type="NCBI Taxonomy" id="3104728"/>
    <lineage>
        <taxon>Bacteria</taxon>
        <taxon>Pseudomonadati</taxon>
        <taxon>Bacteroidota</taxon>
        <taxon>Cytophagia</taxon>
        <taxon>Cytophagales</taxon>
        <taxon>Flectobacillaceae</taxon>
        <taxon>Aquirufa</taxon>
    </lineage>
</organism>
<accession>A0ABW6DB32</accession>
<evidence type="ECO:0000313" key="5">
    <source>
        <dbReference type="Proteomes" id="UP001598138"/>
    </source>
</evidence>
<dbReference type="Pfam" id="PF01103">
    <property type="entry name" value="Omp85"/>
    <property type="match status" value="1"/>
</dbReference>
<dbReference type="EMBL" id="JBBKXZ010000001">
    <property type="protein sequence ID" value="MFD3394117.1"/>
    <property type="molecule type" value="Genomic_DNA"/>
</dbReference>
<comment type="caution">
    <text evidence="4">The sequence shown here is derived from an EMBL/GenBank/DDBJ whole genome shotgun (WGS) entry which is preliminary data.</text>
</comment>
<evidence type="ECO:0000259" key="3">
    <source>
        <dbReference type="Pfam" id="PF01103"/>
    </source>
</evidence>
<comment type="subcellular location">
    <subcellularLocation>
        <location evidence="1">Membrane</location>
    </subcellularLocation>
</comment>
<protein>
    <submittedName>
        <fullName evidence="4">BamA/TamA family outer membrane protein</fullName>
    </submittedName>
</protein>
<reference evidence="4 5" key="1">
    <citation type="submission" date="2024-03" db="EMBL/GenBank/DDBJ databases">
        <title>Aquirufa genome sequencing.</title>
        <authorList>
            <person name="Pitt A."/>
            <person name="Hahn M.W."/>
        </authorList>
    </citation>
    <scope>NUCLEOTIDE SEQUENCE [LARGE SCALE GENOMIC DNA]</scope>
    <source>
        <strain evidence="4 5">OSTEICH-129V</strain>
    </source>
</reference>
<name>A0ABW6DB32_9BACT</name>
<keyword evidence="2" id="KW-0472">Membrane</keyword>
<sequence length="462" mass="54409">MRPKYQLAIYCIILLVIGKTLPALCQNIAVDTIIFKGNERTKLSILRRELDFFERDSLQVSELPNRIEFNRRKLMNTNLFIWVKSDYHQLPNGRISVIFEFLEQWYVLAYPLFQLADRNFNDWWSRGKDFDRAIYGLNFRHNNFMGRNEKVFLNAETGFNNKYEFVYQNPYLDRKKTIGLLLNWQYASLKNVPYKTISDTLAYKNSNQFIAEKWTGSIEFRKRFRFYDFQRIEFKYTHANIDKSVAQLNPAYFGQGQLSQNFSQLEYAFSYDFRDFINYPLRGRKLDVIFTKYGLSPREHVDFWESSASAAYFFDLGNNFFIATQVKAKISRDTYIPYANQRGFGYANDLVRGYELNVIDGTGFFLWRNTAKFQLFSRTFHIPFLPFKQINQIPIAIYPTVFADIGYVYNPFIESSKNANKWLFGTGLGVDFVTYYNFVARVGFPVTNGGKTGMVVALGREF</sequence>